<comment type="caution">
    <text evidence="4">The sequence shown here is derived from an EMBL/GenBank/DDBJ whole genome shotgun (WGS) entry which is preliminary data.</text>
</comment>
<evidence type="ECO:0000313" key="5">
    <source>
        <dbReference type="Proteomes" id="UP001642483"/>
    </source>
</evidence>
<evidence type="ECO:0000256" key="1">
    <source>
        <dbReference type="SAM" id="MobiDB-lite"/>
    </source>
</evidence>
<evidence type="ECO:0000256" key="3">
    <source>
        <dbReference type="SAM" id="SignalP"/>
    </source>
</evidence>
<keyword evidence="5" id="KW-1185">Reference proteome</keyword>
<keyword evidence="2" id="KW-0812">Transmembrane</keyword>
<protein>
    <submittedName>
        <fullName evidence="4">Uncharacterized protein</fullName>
    </submittedName>
</protein>
<feature type="transmembrane region" description="Helical" evidence="2">
    <location>
        <begin position="33"/>
        <end position="55"/>
    </location>
</feature>
<feature type="chain" id="PRO_5046924857" evidence="3">
    <location>
        <begin position="22"/>
        <end position="185"/>
    </location>
</feature>
<gene>
    <name evidence="4" type="ORF">CVLEPA_LOCUS3342</name>
</gene>
<evidence type="ECO:0000256" key="2">
    <source>
        <dbReference type="SAM" id="Phobius"/>
    </source>
</evidence>
<keyword evidence="2" id="KW-1133">Transmembrane helix</keyword>
<dbReference type="Proteomes" id="UP001642483">
    <property type="component" value="Unassembled WGS sequence"/>
</dbReference>
<dbReference type="EMBL" id="CAWYQH010000002">
    <property type="protein sequence ID" value="CAK8673560.1"/>
    <property type="molecule type" value="Genomic_DNA"/>
</dbReference>
<keyword evidence="3" id="KW-0732">Signal</keyword>
<keyword evidence="2" id="KW-0472">Membrane</keyword>
<name>A0ABP0F549_CLALP</name>
<organism evidence="4 5">
    <name type="scientific">Clavelina lepadiformis</name>
    <name type="common">Light-bulb sea squirt</name>
    <name type="synonym">Ascidia lepadiformis</name>
    <dbReference type="NCBI Taxonomy" id="159417"/>
    <lineage>
        <taxon>Eukaryota</taxon>
        <taxon>Metazoa</taxon>
        <taxon>Chordata</taxon>
        <taxon>Tunicata</taxon>
        <taxon>Ascidiacea</taxon>
        <taxon>Aplousobranchia</taxon>
        <taxon>Clavelinidae</taxon>
        <taxon>Clavelina</taxon>
    </lineage>
</organism>
<feature type="region of interest" description="Disordered" evidence="1">
    <location>
        <begin position="129"/>
        <end position="155"/>
    </location>
</feature>
<accession>A0ABP0F549</accession>
<reference evidence="4 5" key="1">
    <citation type="submission" date="2024-02" db="EMBL/GenBank/DDBJ databases">
        <authorList>
            <person name="Daric V."/>
            <person name="Darras S."/>
        </authorList>
    </citation>
    <scope>NUCLEOTIDE SEQUENCE [LARGE SCALE GENOMIC DNA]</scope>
</reference>
<evidence type="ECO:0000313" key="4">
    <source>
        <dbReference type="EMBL" id="CAK8673560.1"/>
    </source>
</evidence>
<feature type="signal peptide" evidence="3">
    <location>
        <begin position="1"/>
        <end position="21"/>
    </location>
</feature>
<proteinExistence type="predicted"/>
<sequence>MSALTIYAWMIFCTAWKSVHTWGGEYRKEDDATVIPIVLPIVGCITLLCVLGCCVQGRKCCWNKNNENEKIPGDLEGNTLGRQRLSDVVSVKENAQKSKHSQERSIATKHFALPVQVTNLSSSEIYYSRRSHPNSHPSNGVTGTIHRPDGRAPRQKIYSQPSWNEACGNADNRNFIMPARPLRKI</sequence>